<gene>
    <name evidence="3" type="ORF">K1W68_03190</name>
</gene>
<dbReference type="InterPro" id="IPR016161">
    <property type="entry name" value="Ald_DH/histidinol_DH"/>
</dbReference>
<dbReference type="InterPro" id="IPR016162">
    <property type="entry name" value="Ald_DH_N"/>
</dbReference>
<dbReference type="Gene3D" id="3.40.605.10">
    <property type="entry name" value="Aldehyde Dehydrogenase, Chain A, domain 1"/>
    <property type="match status" value="1"/>
</dbReference>
<reference evidence="3" key="1">
    <citation type="journal article" date="2021" name="Polymers (Basel)">
        <title>Highly Stretchable Bacterial Cellulose Produced by Komagataeibacter hansenii SI1.</title>
        <authorList>
            <person name="Cielecka I."/>
            <person name="Ryngajllo M."/>
            <person name="Maniukiewicz W."/>
            <person name="Bielecki S."/>
        </authorList>
    </citation>
    <scope>NUCLEOTIDE SEQUENCE</scope>
    <source>
        <strain evidence="3">SI1</strain>
    </source>
</reference>
<dbReference type="InterPro" id="IPR015590">
    <property type="entry name" value="Aldehyde_DH_dom"/>
</dbReference>
<reference evidence="3" key="2">
    <citation type="submission" date="2022-03" db="EMBL/GenBank/DDBJ databases">
        <authorList>
            <person name="Ryngajllo M."/>
            <person name="Jacek P."/>
            <person name="Kubiak K."/>
        </authorList>
    </citation>
    <scope>NUCLEOTIDE SEQUENCE</scope>
    <source>
        <strain evidence="3">SI1</strain>
    </source>
</reference>
<evidence type="ECO:0000256" key="1">
    <source>
        <dbReference type="ARBA" id="ARBA00023002"/>
    </source>
</evidence>
<proteinExistence type="predicted"/>
<evidence type="ECO:0000259" key="2">
    <source>
        <dbReference type="Pfam" id="PF00171"/>
    </source>
</evidence>
<comment type="caution">
    <text evidence="3">The sequence shown here is derived from an EMBL/GenBank/DDBJ whole genome shotgun (WGS) entry which is preliminary data.</text>
</comment>
<dbReference type="EMBL" id="JAIBCX010000005">
    <property type="protein sequence ID" value="MCJ8353003.1"/>
    <property type="molecule type" value="Genomic_DNA"/>
</dbReference>
<dbReference type="AlphaFoldDB" id="A0AAW5EQB7"/>
<evidence type="ECO:0000313" key="3">
    <source>
        <dbReference type="EMBL" id="MCJ8353003.1"/>
    </source>
</evidence>
<dbReference type="GO" id="GO:0016491">
    <property type="term" value="F:oxidoreductase activity"/>
    <property type="evidence" value="ECO:0007669"/>
    <property type="project" value="UniProtKB-KW"/>
</dbReference>
<protein>
    <submittedName>
        <fullName evidence="3">Aldehyde dehydrogenase family protein</fullName>
    </submittedName>
</protein>
<dbReference type="Proteomes" id="UP001202887">
    <property type="component" value="Unassembled WGS sequence"/>
</dbReference>
<keyword evidence="1" id="KW-0560">Oxidoreductase</keyword>
<dbReference type="Pfam" id="PF00171">
    <property type="entry name" value="Aldedh"/>
    <property type="match status" value="1"/>
</dbReference>
<dbReference type="RefSeq" id="WP_247066288.1">
    <property type="nucleotide sequence ID" value="NZ_CP094848.1"/>
</dbReference>
<dbReference type="SUPFAM" id="SSF53720">
    <property type="entry name" value="ALDH-like"/>
    <property type="match status" value="1"/>
</dbReference>
<sequence>MAYKTINPYTNGLVATFAALRTDELEHAVTHAQATYTPWARTDFAERGNIFQHAAQQLRAQADHSAGLKFFIHTPLNNQSPWQVFFKNFYCSVDQCPSLSRQPVTVVK</sequence>
<name>A0AAW5EQB7_NOVHA</name>
<evidence type="ECO:0000313" key="4">
    <source>
        <dbReference type="Proteomes" id="UP001202887"/>
    </source>
</evidence>
<feature type="domain" description="Aldehyde dehydrogenase" evidence="2">
    <location>
        <begin position="3"/>
        <end position="67"/>
    </location>
</feature>
<accession>A0AAW5EQB7</accession>
<organism evidence="3 4">
    <name type="scientific">Novacetimonas hansenii</name>
    <name type="common">Komagataeibacter hansenii</name>
    <dbReference type="NCBI Taxonomy" id="436"/>
    <lineage>
        <taxon>Bacteria</taxon>
        <taxon>Pseudomonadati</taxon>
        <taxon>Pseudomonadota</taxon>
        <taxon>Alphaproteobacteria</taxon>
        <taxon>Acetobacterales</taxon>
        <taxon>Acetobacteraceae</taxon>
        <taxon>Novacetimonas</taxon>
    </lineage>
</organism>